<reference evidence="1" key="2">
    <citation type="submission" date="2020-10" db="EMBL/GenBank/DDBJ databases">
        <authorList>
            <person name="Cooper E.A."/>
            <person name="Brenton Z.W."/>
            <person name="Flinn B.S."/>
            <person name="Jenkins J."/>
            <person name="Shu S."/>
            <person name="Flowers D."/>
            <person name="Luo F."/>
            <person name="Wang Y."/>
            <person name="Xia P."/>
            <person name="Barry K."/>
            <person name="Daum C."/>
            <person name="Lipzen A."/>
            <person name="Yoshinaga Y."/>
            <person name="Schmutz J."/>
            <person name="Saski C."/>
            <person name="Vermerris W."/>
            <person name="Kresovich S."/>
        </authorList>
    </citation>
    <scope>NUCLEOTIDE SEQUENCE</scope>
</reference>
<proteinExistence type="predicted"/>
<accession>A0A921UDC7</accession>
<evidence type="ECO:0000313" key="1">
    <source>
        <dbReference type="EMBL" id="KAG0526735.1"/>
    </source>
</evidence>
<gene>
    <name evidence="1" type="ORF">BDA96_06G171600</name>
</gene>
<dbReference type="AlphaFoldDB" id="A0A921UDC7"/>
<reference evidence="1" key="1">
    <citation type="journal article" date="2019" name="BMC Genomics">
        <title>A new reference genome for Sorghum bicolor reveals high levels of sequence similarity between sweet and grain genotypes: implications for the genetics of sugar metabolism.</title>
        <authorList>
            <person name="Cooper E.A."/>
            <person name="Brenton Z.W."/>
            <person name="Flinn B.S."/>
            <person name="Jenkins J."/>
            <person name="Shu S."/>
            <person name="Flowers D."/>
            <person name="Luo F."/>
            <person name="Wang Y."/>
            <person name="Xia P."/>
            <person name="Barry K."/>
            <person name="Daum C."/>
            <person name="Lipzen A."/>
            <person name="Yoshinaga Y."/>
            <person name="Schmutz J."/>
            <person name="Saski C."/>
            <person name="Vermerris W."/>
            <person name="Kresovich S."/>
        </authorList>
    </citation>
    <scope>NUCLEOTIDE SEQUENCE</scope>
</reference>
<sequence>MVICIRSHVFLQGFSITLLMKHYEVLTYLEYIAEGANRDIFSMANNLKKQLSMMLGVSTTGLKMLFTWLFPKYSCALFIQSTIDKLELITIND</sequence>
<comment type="caution">
    <text evidence="1">The sequence shown here is derived from an EMBL/GenBank/DDBJ whole genome shotgun (WGS) entry which is preliminary data.</text>
</comment>
<protein>
    <submittedName>
        <fullName evidence="1">Uncharacterized protein</fullName>
    </submittedName>
</protein>
<organism evidence="1 2">
    <name type="scientific">Sorghum bicolor</name>
    <name type="common">Sorghum</name>
    <name type="synonym">Sorghum vulgare</name>
    <dbReference type="NCBI Taxonomy" id="4558"/>
    <lineage>
        <taxon>Eukaryota</taxon>
        <taxon>Viridiplantae</taxon>
        <taxon>Streptophyta</taxon>
        <taxon>Embryophyta</taxon>
        <taxon>Tracheophyta</taxon>
        <taxon>Spermatophyta</taxon>
        <taxon>Magnoliopsida</taxon>
        <taxon>Liliopsida</taxon>
        <taxon>Poales</taxon>
        <taxon>Poaceae</taxon>
        <taxon>PACMAD clade</taxon>
        <taxon>Panicoideae</taxon>
        <taxon>Andropogonodae</taxon>
        <taxon>Andropogoneae</taxon>
        <taxon>Sorghinae</taxon>
        <taxon>Sorghum</taxon>
    </lineage>
</organism>
<evidence type="ECO:0000313" key="2">
    <source>
        <dbReference type="Proteomes" id="UP000807115"/>
    </source>
</evidence>
<dbReference type="Proteomes" id="UP000807115">
    <property type="component" value="Chromosome 6"/>
</dbReference>
<name>A0A921UDC7_SORBI</name>
<dbReference type="EMBL" id="CM027685">
    <property type="protein sequence ID" value="KAG0526735.1"/>
    <property type="molecule type" value="Genomic_DNA"/>
</dbReference>